<dbReference type="InterPro" id="IPR004408">
    <property type="entry name" value="Biotin_CoA_COase_ligase"/>
</dbReference>
<dbReference type="CDD" id="cd16442">
    <property type="entry name" value="BPL"/>
    <property type="match status" value="1"/>
</dbReference>
<dbReference type="NCBIfam" id="TIGR00121">
    <property type="entry name" value="birA_ligase"/>
    <property type="match status" value="1"/>
</dbReference>
<dbReference type="SUPFAM" id="SSF55681">
    <property type="entry name" value="Class II aaRS and biotin synthetases"/>
    <property type="match status" value="1"/>
</dbReference>
<dbReference type="HOGENOM" id="CLU_051096_4_0_6"/>
<dbReference type="GO" id="GO:0004077">
    <property type="term" value="F:biotin--[biotin carboxyl-carrier protein] ligase activity"/>
    <property type="evidence" value="ECO:0007669"/>
    <property type="project" value="InterPro"/>
</dbReference>
<dbReference type="Proteomes" id="UP000005522">
    <property type="component" value="Chromosome"/>
</dbReference>
<reference evidence="4 5" key="1">
    <citation type="journal article" date="2009" name="J. Bacteriol.">
        <title>Draft genome sequence of the extremely acidophilic bacterium Acidithiobacillus caldus ATCC 51756 reveals metabolic versatility in the genus Acidithiobacillus.</title>
        <authorList>
            <person name="Valdes J."/>
            <person name="Quatrini R."/>
            <person name="Hallberg K."/>
            <person name="Dopson M."/>
            <person name="Valenzuela P.D."/>
            <person name="Holmes D.S."/>
        </authorList>
    </citation>
    <scope>NUCLEOTIDE SEQUENCE [LARGE SCALE GENOMIC DNA]</scope>
    <source>
        <strain evidence="5">ATCC 51756 / DSM 8584 / KU</strain>
    </source>
</reference>
<protein>
    <submittedName>
        <fullName evidence="4">Biotin--protein ligase / Biotin operon repressor</fullName>
    </submittedName>
</protein>
<dbReference type="PROSITE" id="PS51733">
    <property type="entry name" value="BPL_LPL_CATALYTIC"/>
    <property type="match status" value="1"/>
</dbReference>
<evidence type="ECO:0000259" key="3">
    <source>
        <dbReference type="PROSITE" id="PS51733"/>
    </source>
</evidence>
<dbReference type="AlphaFoldDB" id="A0A059ZS53"/>
<dbReference type="eggNOG" id="COG0340">
    <property type="taxonomic scope" value="Bacteria"/>
</dbReference>
<keyword evidence="1 4" id="KW-0436">Ligase</keyword>
<evidence type="ECO:0000256" key="1">
    <source>
        <dbReference type="ARBA" id="ARBA00022598"/>
    </source>
</evidence>
<dbReference type="InterPro" id="IPR008988">
    <property type="entry name" value="Transcriptional_repressor_C"/>
</dbReference>
<sequence>MQQVVAAAADGRMGTPPPQLDDATRRAVLAEAQRWGLPLSFTGNGPILDYPAEPLDAARIAADAGYPPQSVRTLAFCDSTNTRLFEATGLMLCLAEAQWAGRGRRGRSWYSPFGRHLYLSLRLPAIPGTSASLPLVAALSVHQLLAAQLPGLWVKWPNDLWVGGQKLGGFLLEGRYCGGRQDWVLGMGLNCHLDPSLEPAATCLAEHGLIVHRNELAAAILRQWRKDFALLDQAGFVAFTQRWKVADRLRDRIVEIQQDGRQRLGRALGVDEEGRLQVRIEGHEERLHAADVRIRARP</sequence>
<dbReference type="Gene3D" id="3.30.930.10">
    <property type="entry name" value="Bira Bifunctional Protein, Domain 2"/>
    <property type="match status" value="1"/>
</dbReference>
<evidence type="ECO:0000313" key="4">
    <source>
        <dbReference type="EMBL" id="AIA54333.1"/>
    </source>
</evidence>
<dbReference type="InterPro" id="IPR045864">
    <property type="entry name" value="aa-tRNA-synth_II/BPL/LPL"/>
</dbReference>
<organism evidence="4 5">
    <name type="scientific">Acidithiobacillus caldus (strain ATCC 51756 / DSM 8584 / KU)</name>
    <dbReference type="NCBI Taxonomy" id="637389"/>
    <lineage>
        <taxon>Bacteria</taxon>
        <taxon>Pseudomonadati</taxon>
        <taxon>Pseudomonadota</taxon>
        <taxon>Acidithiobacillia</taxon>
        <taxon>Acidithiobacillales</taxon>
        <taxon>Acidithiobacillaceae</taxon>
        <taxon>Acidithiobacillus</taxon>
    </lineage>
</organism>
<dbReference type="Pfam" id="PF03099">
    <property type="entry name" value="BPL_LplA_LipB"/>
    <property type="match status" value="1"/>
</dbReference>
<dbReference type="KEGG" id="acz:Acaty_c0443"/>
<gene>
    <name evidence="4" type="ORF">Acaty_c0443</name>
</gene>
<feature type="region of interest" description="Disordered" evidence="2">
    <location>
        <begin position="1"/>
        <end position="20"/>
    </location>
</feature>
<name>A0A059ZS53_ACICK</name>
<dbReference type="PANTHER" id="PTHR12835">
    <property type="entry name" value="BIOTIN PROTEIN LIGASE"/>
    <property type="match status" value="1"/>
</dbReference>
<evidence type="ECO:0000313" key="5">
    <source>
        <dbReference type="Proteomes" id="UP000005522"/>
    </source>
</evidence>
<dbReference type="EMBL" id="CP005986">
    <property type="protein sequence ID" value="AIA54333.1"/>
    <property type="molecule type" value="Genomic_DNA"/>
</dbReference>
<proteinExistence type="predicted"/>
<feature type="domain" description="BPL/LPL catalytic" evidence="3">
    <location>
        <begin position="65"/>
        <end position="232"/>
    </location>
</feature>
<evidence type="ECO:0000256" key="2">
    <source>
        <dbReference type="SAM" id="MobiDB-lite"/>
    </source>
</evidence>
<accession>A0A059ZS53</accession>
<dbReference type="SUPFAM" id="SSF50037">
    <property type="entry name" value="C-terminal domain of transcriptional repressors"/>
    <property type="match status" value="1"/>
</dbReference>
<dbReference type="PANTHER" id="PTHR12835:SF5">
    <property type="entry name" value="BIOTIN--PROTEIN LIGASE"/>
    <property type="match status" value="1"/>
</dbReference>
<dbReference type="GO" id="GO:0005737">
    <property type="term" value="C:cytoplasm"/>
    <property type="evidence" value="ECO:0007669"/>
    <property type="project" value="TreeGrafter"/>
</dbReference>
<dbReference type="InterPro" id="IPR004143">
    <property type="entry name" value="BPL_LPL_catalytic"/>
</dbReference>
<dbReference type="Gene3D" id="2.30.30.100">
    <property type="match status" value="1"/>
</dbReference>